<proteinExistence type="inferred from homology"/>
<dbReference type="InterPro" id="IPR036291">
    <property type="entry name" value="NAD(P)-bd_dom_sf"/>
</dbReference>
<dbReference type="PANTHER" id="PTHR22604">
    <property type="entry name" value="OXIDOREDUCTASES"/>
    <property type="match status" value="1"/>
</dbReference>
<dbReference type="Pfam" id="PF01408">
    <property type="entry name" value="GFO_IDH_MocA"/>
    <property type="match status" value="1"/>
</dbReference>
<dbReference type="Gene3D" id="3.40.50.720">
    <property type="entry name" value="NAD(P)-binding Rossmann-like Domain"/>
    <property type="match status" value="1"/>
</dbReference>
<dbReference type="KEGG" id="acij:JS278_02683"/>
<evidence type="ECO:0000259" key="3">
    <source>
        <dbReference type="Pfam" id="PF01408"/>
    </source>
</evidence>
<comment type="similarity">
    <text evidence="1">Belongs to the Gfo/Idh/MocA family.</text>
</comment>
<dbReference type="InterPro" id="IPR055170">
    <property type="entry name" value="GFO_IDH_MocA-like_dom"/>
</dbReference>
<keyword evidence="6" id="KW-1185">Reference proteome</keyword>
<dbReference type="Pfam" id="PF22725">
    <property type="entry name" value="GFO_IDH_MocA_C3"/>
    <property type="match status" value="1"/>
</dbReference>
<protein>
    <submittedName>
        <fullName evidence="5">Glucose--fructose oxidoreductase</fullName>
        <ecNumber evidence="5">1.1.99.28</ecNumber>
    </submittedName>
</protein>
<dbReference type="OrthoDB" id="9815825at2"/>
<evidence type="ECO:0000313" key="6">
    <source>
        <dbReference type="Proteomes" id="UP000251995"/>
    </source>
</evidence>
<feature type="domain" description="Gfo/Idh/MocA-like oxidoreductase N-terminal" evidence="3">
    <location>
        <begin position="5"/>
        <end position="127"/>
    </location>
</feature>
<dbReference type="InterPro" id="IPR050984">
    <property type="entry name" value="Gfo/Idh/MocA_domain"/>
</dbReference>
<dbReference type="PANTHER" id="PTHR22604:SF105">
    <property type="entry name" value="TRANS-1,2-DIHYDROBENZENE-1,2-DIOL DEHYDROGENASE"/>
    <property type="match status" value="1"/>
</dbReference>
<keyword evidence="2 5" id="KW-0560">Oxidoreductase</keyword>
<dbReference type="RefSeq" id="WP_114045637.1">
    <property type="nucleotide sequence ID" value="NZ_CP025198.1"/>
</dbReference>
<feature type="domain" description="GFO/IDH/MocA-like oxidoreductase" evidence="4">
    <location>
        <begin position="139"/>
        <end position="254"/>
    </location>
</feature>
<reference evidence="5 6" key="1">
    <citation type="submission" date="2017-12" db="EMBL/GenBank/DDBJ databases">
        <title>The whole genome sequence of the Acidipropionibacterium virtanenii sp. nov. type strain JS278.</title>
        <authorList>
            <person name="Laine P."/>
            <person name="Deptula P."/>
            <person name="Varmanen P."/>
            <person name="Auvinen P."/>
        </authorList>
    </citation>
    <scope>NUCLEOTIDE SEQUENCE [LARGE SCALE GENOMIC DNA]</scope>
    <source>
        <strain evidence="5 6">JS278</strain>
    </source>
</reference>
<dbReference type="EMBL" id="CP025198">
    <property type="protein sequence ID" value="AXE39819.1"/>
    <property type="molecule type" value="Genomic_DNA"/>
</dbReference>
<dbReference type="EC" id="1.1.99.28" evidence="5"/>
<organism evidence="5 6">
    <name type="scientific">Acidipropionibacterium virtanenii</name>
    <dbReference type="NCBI Taxonomy" id="2057246"/>
    <lineage>
        <taxon>Bacteria</taxon>
        <taxon>Bacillati</taxon>
        <taxon>Actinomycetota</taxon>
        <taxon>Actinomycetes</taxon>
        <taxon>Propionibacteriales</taxon>
        <taxon>Propionibacteriaceae</taxon>
        <taxon>Acidipropionibacterium</taxon>
    </lineage>
</organism>
<dbReference type="GO" id="GO:0047061">
    <property type="term" value="F:glucose-fructose oxidoreductase activity"/>
    <property type="evidence" value="ECO:0007669"/>
    <property type="project" value="UniProtKB-EC"/>
</dbReference>
<dbReference type="SUPFAM" id="SSF51735">
    <property type="entry name" value="NAD(P)-binding Rossmann-fold domains"/>
    <property type="match status" value="1"/>
</dbReference>
<evidence type="ECO:0000256" key="2">
    <source>
        <dbReference type="ARBA" id="ARBA00023002"/>
    </source>
</evidence>
<gene>
    <name evidence="5" type="primary">gfo</name>
    <name evidence="5" type="ORF">JS278_02683</name>
</gene>
<sequence>MAPIGWGIAGTGRIARTVLPDFIHVPDAHVAAVASRTREHAESFADLAFSTLPDHPRPRAYASYAEMLEDPDVDVVYVATPHPQHKPIALAALAAGKAILVEKSFAATHAGASEIVEAARAKGLFAMEGIWSRFLPVIREMDLAVAAGEIGEVTSVQGDLFALRDFDPEDRLFNPELGGGATLDLGVYAINFAVGRLGSPTRVTAAGSLFPNGVDADVAMLLEHRGERTATLAVSLRADGPGRMAIHGTHGWIEVEPRFHHPSRIVVHRRGVIPQVHEAPQSGRGYSHELIEVGQCLRDGRTESTIMPLDDTLEVSRVMQSVLEQVGVTHHDDEELPHG</sequence>
<name>A0A344UX21_9ACTN</name>
<dbReference type="Gene3D" id="3.30.360.10">
    <property type="entry name" value="Dihydrodipicolinate Reductase, domain 2"/>
    <property type="match status" value="1"/>
</dbReference>
<dbReference type="Proteomes" id="UP000251995">
    <property type="component" value="Chromosome"/>
</dbReference>
<accession>A0A344UX21</accession>
<evidence type="ECO:0000313" key="5">
    <source>
        <dbReference type="EMBL" id="AXE39819.1"/>
    </source>
</evidence>
<evidence type="ECO:0000259" key="4">
    <source>
        <dbReference type="Pfam" id="PF22725"/>
    </source>
</evidence>
<evidence type="ECO:0000256" key="1">
    <source>
        <dbReference type="ARBA" id="ARBA00010928"/>
    </source>
</evidence>
<dbReference type="InterPro" id="IPR000683">
    <property type="entry name" value="Gfo/Idh/MocA-like_OxRdtase_N"/>
</dbReference>
<dbReference type="SUPFAM" id="SSF55347">
    <property type="entry name" value="Glyceraldehyde-3-phosphate dehydrogenase-like, C-terminal domain"/>
    <property type="match status" value="1"/>
</dbReference>
<dbReference type="GO" id="GO:0000166">
    <property type="term" value="F:nucleotide binding"/>
    <property type="evidence" value="ECO:0007669"/>
    <property type="project" value="InterPro"/>
</dbReference>
<dbReference type="AlphaFoldDB" id="A0A344UX21"/>